<name>A0A2A6BEX7_PRIPA</name>
<evidence type="ECO:0000313" key="2">
    <source>
        <dbReference type="Proteomes" id="UP000005239"/>
    </source>
</evidence>
<accession>A0A8R1YTM0</accession>
<sequence>MVFLPCGHRNIVHVKYEPCTEEKFITPAEQSVEYGPLIASSILTTPLIVTSLVWLMNNNVRNVDMTIMILLSTTAIMLAANIALGFRLWRQLRSLELTRYAQYIENVSSSDDSGHLSCWLNRMKMEEDEEEHNHEHAQQPTLNI</sequence>
<keyword evidence="2" id="KW-1185">Reference proteome</keyword>
<evidence type="ECO:0000313" key="1">
    <source>
        <dbReference type="EnsemblMetazoa" id="PPA36921.1"/>
    </source>
</evidence>
<dbReference type="AlphaFoldDB" id="A0A2A6BEX7"/>
<protein>
    <submittedName>
        <fullName evidence="1">Uncharacterized protein</fullName>
    </submittedName>
</protein>
<proteinExistence type="predicted"/>
<accession>A0A2A6BEX7</accession>
<gene>
    <name evidence="1" type="primary">WBGene00275290</name>
</gene>
<dbReference type="Proteomes" id="UP000005239">
    <property type="component" value="Unassembled WGS sequence"/>
</dbReference>
<reference evidence="1" key="2">
    <citation type="submission" date="2022-06" db="UniProtKB">
        <authorList>
            <consortium name="EnsemblMetazoa"/>
        </authorList>
    </citation>
    <scope>IDENTIFICATION</scope>
    <source>
        <strain evidence="1">PS312</strain>
    </source>
</reference>
<organism evidence="1 2">
    <name type="scientific">Pristionchus pacificus</name>
    <name type="common">Parasitic nematode worm</name>
    <dbReference type="NCBI Taxonomy" id="54126"/>
    <lineage>
        <taxon>Eukaryota</taxon>
        <taxon>Metazoa</taxon>
        <taxon>Ecdysozoa</taxon>
        <taxon>Nematoda</taxon>
        <taxon>Chromadorea</taxon>
        <taxon>Rhabditida</taxon>
        <taxon>Rhabditina</taxon>
        <taxon>Diplogasteromorpha</taxon>
        <taxon>Diplogasteroidea</taxon>
        <taxon>Neodiplogasteridae</taxon>
        <taxon>Pristionchus</taxon>
    </lineage>
</organism>
<reference evidence="2" key="1">
    <citation type="journal article" date="2008" name="Nat. Genet.">
        <title>The Pristionchus pacificus genome provides a unique perspective on nematode lifestyle and parasitism.</title>
        <authorList>
            <person name="Dieterich C."/>
            <person name="Clifton S.W."/>
            <person name="Schuster L.N."/>
            <person name="Chinwalla A."/>
            <person name="Delehaunty K."/>
            <person name="Dinkelacker I."/>
            <person name="Fulton L."/>
            <person name="Fulton R."/>
            <person name="Godfrey J."/>
            <person name="Minx P."/>
            <person name="Mitreva M."/>
            <person name="Roeseler W."/>
            <person name="Tian H."/>
            <person name="Witte H."/>
            <person name="Yang S.P."/>
            <person name="Wilson R.K."/>
            <person name="Sommer R.J."/>
        </authorList>
    </citation>
    <scope>NUCLEOTIDE SEQUENCE [LARGE SCALE GENOMIC DNA]</scope>
    <source>
        <strain evidence="2">PS312</strain>
    </source>
</reference>
<dbReference type="EnsemblMetazoa" id="PPA36921.1">
    <property type="protein sequence ID" value="PPA36921.1"/>
    <property type="gene ID" value="WBGene00275290"/>
</dbReference>